<sequence>MSKTTTLDILRHGECEGGQLYLGSTDVLLTESGWRQMRNAIDASPAPWQQIITSPLQRCYRFATQLSSDEDLPLMVESRLRETDFGTWEGREVDEVWQTEKSAVIAWIEDPVAASPPEGETTREFFYRVLGGYNRIVNNYRGKRVLLVTHGGVIRMLLAHVLQMPLTAVSRFAVPHACLSRVEVLHTGNGDYARLVAHNLLT</sequence>
<dbReference type="Pfam" id="PF00300">
    <property type="entry name" value="His_Phos_1"/>
    <property type="match status" value="1"/>
</dbReference>
<dbReference type="RefSeq" id="WP_142903069.1">
    <property type="nucleotide sequence ID" value="NZ_ML660089.1"/>
</dbReference>
<organism evidence="2 3">
    <name type="scientific">Exilibacterium tricleocarpae</name>
    <dbReference type="NCBI Taxonomy" id="2591008"/>
    <lineage>
        <taxon>Bacteria</taxon>
        <taxon>Pseudomonadati</taxon>
        <taxon>Pseudomonadota</taxon>
        <taxon>Gammaproteobacteria</taxon>
        <taxon>Cellvibrionales</taxon>
        <taxon>Cellvibrionaceae</taxon>
        <taxon>Exilibacterium</taxon>
    </lineage>
</organism>
<dbReference type="PANTHER" id="PTHR48100">
    <property type="entry name" value="BROAD-SPECIFICITY PHOSPHATASE YOR283W-RELATED"/>
    <property type="match status" value="1"/>
</dbReference>
<evidence type="ECO:0000256" key="1">
    <source>
        <dbReference type="PIRSR" id="PIRSR613078-3"/>
    </source>
</evidence>
<dbReference type="InterPro" id="IPR029033">
    <property type="entry name" value="His_PPase_superfam"/>
</dbReference>
<dbReference type="Proteomes" id="UP000319732">
    <property type="component" value="Unassembled WGS sequence"/>
</dbReference>
<dbReference type="AlphaFoldDB" id="A0A545U3E1"/>
<comment type="caution">
    <text evidence="2">The sequence shown here is derived from an EMBL/GenBank/DDBJ whole genome shotgun (WGS) entry which is preliminary data.</text>
</comment>
<dbReference type="SUPFAM" id="SSF53254">
    <property type="entry name" value="Phosphoglycerate mutase-like"/>
    <property type="match status" value="1"/>
</dbReference>
<keyword evidence="3" id="KW-1185">Reference proteome</keyword>
<proteinExistence type="predicted"/>
<feature type="site" description="Transition state stabilizer" evidence="1">
    <location>
        <position position="150"/>
    </location>
</feature>
<protein>
    <submittedName>
        <fullName evidence="2">Alpha-ribazole phosphatase family protein</fullName>
    </submittedName>
</protein>
<dbReference type="PANTHER" id="PTHR48100:SF1">
    <property type="entry name" value="HISTIDINE PHOSPHATASE FAMILY PROTEIN-RELATED"/>
    <property type="match status" value="1"/>
</dbReference>
<gene>
    <name evidence="2" type="ORF">FKG94_04775</name>
</gene>
<dbReference type="CDD" id="cd07067">
    <property type="entry name" value="HP_PGM_like"/>
    <property type="match status" value="1"/>
</dbReference>
<dbReference type="PIRSF" id="PIRSF000709">
    <property type="entry name" value="6PFK_2-Ptase"/>
    <property type="match status" value="1"/>
</dbReference>
<evidence type="ECO:0000313" key="3">
    <source>
        <dbReference type="Proteomes" id="UP000319732"/>
    </source>
</evidence>
<dbReference type="Gene3D" id="3.40.50.1240">
    <property type="entry name" value="Phosphoglycerate mutase-like"/>
    <property type="match status" value="1"/>
</dbReference>
<dbReference type="InterPro" id="IPR050275">
    <property type="entry name" value="PGM_Phosphatase"/>
</dbReference>
<dbReference type="GO" id="GO:0005737">
    <property type="term" value="C:cytoplasm"/>
    <property type="evidence" value="ECO:0007669"/>
    <property type="project" value="TreeGrafter"/>
</dbReference>
<reference evidence="2 3" key="1">
    <citation type="submission" date="2019-06" db="EMBL/GenBank/DDBJ databases">
        <title>Whole genome sequence for Cellvibrionaceae sp. R142.</title>
        <authorList>
            <person name="Wang G."/>
        </authorList>
    </citation>
    <scope>NUCLEOTIDE SEQUENCE [LARGE SCALE GENOMIC DNA]</scope>
    <source>
        <strain evidence="2 3">R142</strain>
    </source>
</reference>
<evidence type="ECO:0000313" key="2">
    <source>
        <dbReference type="EMBL" id="TQV83989.1"/>
    </source>
</evidence>
<dbReference type="OrthoDB" id="9783269at2"/>
<accession>A0A545U3E1</accession>
<name>A0A545U3E1_9GAMM</name>
<dbReference type="SMART" id="SM00855">
    <property type="entry name" value="PGAM"/>
    <property type="match status" value="1"/>
</dbReference>
<dbReference type="EMBL" id="VHSG01000006">
    <property type="protein sequence ID" value="TQV83989.1"/>
    <property type="molecule type" value="Genomic_DNA"/>
</dbReference>
<dbReference type="InterPro" id="IPR013078">
    <property type="entry name" value="His_Pase_superF_clade-1"/>
</dbReference>
<dbReference type="GO" id="GO:0016791">
    <property type="term" value="F:phosphatase activity"/>
    <property type="evidence" value="ECO:0007669"/>
    <property type="project" value="TreeGrafter"/>
</dbReference>